<feature type="region of interest" description="Disordered" evidence="1">
    <location>
        <begin position="556"/>
        <end position="575"/>
    </location>
</feature>
<protein>
    <submittedName>
        <fullName evidence="2">Uncharacterized protein</fullName>
    </submittedName>
</protein>
<reference evidence="2 3" key="1">
    <citation type="journal article" date="2023" name="IScience">
        <title>Expanded male sex-determining region conserved during the evolution of homothallism in the green alga Volvox.</title>
        <authorList>
            <person name="Yamamoto K."/>
            <person name="Matsuzaki R."/>
            <person name="Mahakham W."/>
            <person name="Heman W."/>
            <person name="Sekimoto H."/>
            <person name="Kawachi M."/>
            <person name="Minakuchi Y."/>
            <person name="Toyoda A."/>
            <person name="Nozaki H."/>
        </authorList>
    </citation>
    <scope>NUCLEOTIDE SEQUENCE [LARGE SCALE GENOMIC DNA]</scope>
    <source>
        <strain evidence="2 3">NIES-4468</strain>
    </source>
</reference>
<organism evidence="2 3">
    <name type="scientific">Volvox africanus</name>
    <dbReference type="NCBI Taxonomy" id="51714"/>
    <lineage>
        <taxon>Eukaryota</taxon>
        <taxon>Viridiplantae</taxon>
        <taxon>Chlorophyta</taxon>
        <taxon>core chlorophytes</taxon>
        <taxon>Chlorophyceae</taxon>
        <taxon>CS clade</taxon>
        <taxon>Chlamydomonadales</taxon>
        <taxon>Volvocaceae</taxon>
        <taxon>Volvox</taxon>
    </lineage>
</organism>
<feature type="compositionally biased region" description="Gly residues" evidence="1">
    <location>
        <begin position="425"/>
        <end position="437"/>
    </location>
</feature>
<accession>A0ABQ5S649</accession>
<feature type="region of interest" description="Disordered" evidence="1">
    <location>
        <begin position="1"/>
        <end position="27"/>
    </location>
</feature>
<feature type="compositionally biased region" description="Polar residues" evidence="1">
    <location>
        <begin position="144"/>
        <end position="167"/>
    </location>
</feature>
<keyword evidence="3" id="KW-1185">Reference proteome</keyword>
<comment type="caution">
    <text evidence="2">The sequence shown here is derived from an EMBL/GenBank/DDBJ whole genome shotgun (WGS) entry which is preliminary data.</text>
</comment>
<evidence type="ECO:0000256" key="1">
    <source>
        <dbReference type="SAM" id="MobiDB-lite"/>
    </source>
</evidence>
<feature type="compositionally biased region" description="Polar residues" evidence="1">
    <location>
        <begin position="1"/>
        <end position="10"/>
    </location>
</feature>
<feature type="region of interest" description="Disordered" evidence="1">
    <location>
        <begin position="406"/>
        <end position="512"/>
    </location>
</feature>
<feature type="region of interest" description="Disordered" evidence="1">
    <location>
        <begin position="341"/>
        <end position="385"/>
    </location>
</feature>
<feature type="compositionally biased region" description="Pro residues" evidence="1">
    <location>
        <begin position="286"/>
        <end position="295"/>
    </location>
</feature>
<feature type="compositionally biased region" description="Basic and acidic residues" evidence="1">
    <location>
        <begin position="446"/>
        <end position="473"/>
    </location>
</feature>
<dbReference type="Proteomes" id="UP001165090">
    <property type="component" value="Unassembled WGS sequence"/>
</dbReference>
<name>A0ABQ5S649_9CHLO</name>
<proteinExistence type="predicted"/>
<evidence type="ECO:0000313" key="3">
    <source>
        <dbReference type="Proteomes" id="UP001165090"/>
    </source>
</evidence>
<feature type="region of interest" description="Disordered" evidence="1">
    <location>
        <begin position="268"/>
        <end position="303"/>
    </location>
</feature>
<evidence type="ECO:0000313" key="2">
    <source>
        <dbReference type="EMBL" id="GLI65264.1"/>
    </source>
</evidence>
<dbReference type="EMBL" id="BSDZ01000023">
    <property type="protein sequence ID" value="GLI65264.1"/>
    <property type="molecule type" value="Genomic_DNA"/>
</dbReference>
<feature type="region of interest" description="Disordered" evidence="1">
    <location>
        <begin position="141"/>
        <end position="168"/>
    </location>
</feature>
<gene>
    <name evidence="2" type="ORF">VaNZ11_008754</name>
</gene>
<sequence>MDSQQRNENILFTAPSPPAVAEDHARTSQAGAFVASSKRPLLMLPKPNRNERLGAAAAAAFAACGDGGGDDGDASVEPVLAACYPSPDLSTSGANNARLISSILGAMPSLPGSPTLESAVVVREGAPRLPPRSPDAASFHANGMSETFSGGRQTYHRGTNSSIISKSPSDRVLTASRIHDGGGCTAAVYVDAVSVTTLCSMRAMARKSVDAAADAVTLATRQISEISLAAVAAGADEGYNKGAVGAGTVEDRPALPVSTNTTEAAALARARGSWNSSAAPSSSSSLPPPLPPLPPQVSGYAESRSNLPSMAHYQSRHGHSVNAVAPLLPIASPFYTPSSFHVGSDPQSDRPQARCTTAAAGGTYSAPGEEVCRGGGGGGGARSRELELPRRPRWLERLLRAFHADRQFGSGKSTSSEEHSKESSNGGGGDGGGGGGMRKMAACSDDGGKPDGARGDVQYEDHDGGGGDRRDGRGGVGRARSCDVPRDGDEGAGASKTDAPTAITAASGRSTRDQLTRLMNSRLSHRSRSGSEERLLSVTASRDSTTVHRARLAQQARSPRVTTPSINQQCGGGGGVTTRSAGPRYGIVGANDVATALAGKGESGAPVMSTFMAVFPYSASDAATSVTAAASAAAFDFADGTIGPPRIRFSMPSGGMDVHTATATATTTATVAGRRDGRSSVARRLRQLSAPGGPEPQFTPLSQMETHSMGCAEWTDDAAAAVDERESEMINEDLALRVTHRSAAMIFQR</sequence>
<feature type="compositionally biased region" description="Polar residues" evidence="1">
    <location>
        <begin position="556"/>
        <end position="569"/>
    </location>
</feature>
<feature type="compositionally biased region" description="Low complexity" evidence="1">
    <location>
        <begin position="276"/>
        <end position="285"/>
    </location>
</feature>
<feature type="compositionally biased region" description="Basic and acidic residues" evidence="1">
    <location>
        <begin position="480"/>
        <end position="489"/>
    </location>
</feature>